<evidence type="ECO:0000313" key="1">
    <source>
        <dbReference type="EMBL" id="MBA0752227.1"/>
    </source>
</evidence>
<gene>
    <name evidence="1" type="ORF">Gogos_001081</name>
</gene>
<evidence type="ECO:0000313" key="2">
    <source>
        <dbReference type="Proteomes" id="UP000593579"/>
    </source>
</evidence>
<reference evidence="1 2" key="1">
    <citation type="journal article" date="2019" name="Genome Biol. Evol.">
        <title>Insights into the evolution of the New World diploid cottons (Gossypium, subgenus Houzingenia) based on genome sequencing.</title>
        <authorList>
            <person name="Grover C.E."/>
            <person name="Arick M.A. 2nd"/>
            <person name="Thrash A."/>
            <person name="Conover J.L."/>
            <person name="Sanders W.S."/>
            <person name="Peterson D.G."/>
            <person name="Frelichowski J.E."/>
            <person name="Scheffler J.A."/>
            <person name="Scheffler B.E."/>
            <person name="Wendel J.F."/>
        </authorList>
    </citation>
    <scope>NUCLEOTIDE SEQUENCE [LARGE SCALE GENOMIC DNA]</scope>
    <source>
        <strain evidence="1">5</strain>
        <tissue evidence="1">Leaf</tissue>
    </source>
</reference>
<organism evidence="1 2">
    <name type="scientific">Gossypium gossypioides</name>
    <name type="common">Mexican cotton</name>
    <name type="synonym">Selera gossypioides</name>
    <dbReference type="NCBI Taxonomy" id="34282"/>
    <lineage>
        <taxon>Eukaryota</taxon>
        <taxon>Viridiplantae</taxon>
        <taxon>Streptophyta</taxon>
        <taxon>Embryophyta</taxon>
        <taxon>Tracheophyta</taxon>
        <taxon>Spermatophyta</taxon>
        <taxon>Magnoliopsida</taxon>
        <taxon>eudicotyledons</taxon>
        <taxon>Gunneridae</taxon>
        <taxon>Pentapetalae</taxon>
        <taxon>rosids</taxon>
        <taxon>malvids</taxon>
        <taxon>Malvales</taxon>
        <taxon>Malvaceae</taxon>
        <taxon>Malvoideae</taxon>
        <taxon>Gossypium</taxon>
    </lineage>
</organism>
<dbReference type="Proteomes" id="UP000593579">
    <property type="component" value="Unassembled WGS sequence"/>
</dbReference>
<protein>
    <submittedName>
        <fullName evidence="1">Uncharacterized protein</fullName>
    </submittedName>
</protein>
<proteinExistence type="predicted"/>
<dbReference type="AlphaFoldDB" id="A0A7J9CUR1"/>
<sequence length="57" mass="6524">MKRVLFRGISLTTRNFLHSYSKTQFTRSPHSPLQLGLDSGSTHTNRILPLKRSLTLL</sequence>
<dbReference type="EMBL" id="JABEZY010000013">
    <property type="protein sequence ID" value="MBA0752227.1"/>
    <property type="molecule type" value="Genomic_DNA"/>
</dbReference>
<keyword evidence="2" id="KW-1185">Reference proteome</keyword>
<comment type="caution">
    <text evidence="1">The sequence shown here is derived from an EMBL/GenBank/DDBJ whole genome shotgun (WGS) entry which is preliminary data.</text>
</comment>
<name>A0A7J9CUR1_GOSGO</name>
<accession>A0A7J9CUR1</accession>